<dbReference type="SUPFAM" id="SSF53098">
    <property type="entry name" value="Ribonuclease H-like"/>
    <property type="match status" value="1"/>
</dbReference>
<protein>
    <submittedName>
        <fullName evidence="2">Retrotransposon-related protein</fullName>
    </submittedName>
</protein>
<feature type="non-terminal residue" evidence="2">
    <location>
        <position position="1"/>
    </location>
</feature>
<dbReference type="AlphaFoldDB" id="A0A2K3KPK9"/>
<evidence type="ECO:0000313" key="3">
    <source>
        <dbReference type="Proteomes" id="UP000236291"/>
    </source>
</evidence>
<dbReference type="InterPro" id="IPR041588">
    <property type="entry name" value="Integrase_H2C2"/>
</dbReference>
<dbReference type="STRING" id="57577.A0A2K3KPK9"/>
<organism evidence="2 3">
    <name type="scientific">Trifolium pratense</name>
    <name type="common">Red clover</name>
    <dbReference type="NCBI Taxonomy" id="57577"/>
    <lineage>
        <taxon>Eukaryota</taxon>
        <taxon>Viridiplantae</taxon>
        <taxon>Streptophyta</taxon>
        <taxon>Embryophyta</taxon>
        <taxon>Tracheophyta</taxon>
        <taxon>Spermatophyta</taxon>
        <taxon>Magnoliopsida</taxon>
        <taxon>eudicotyledons</taxon>
        <taxon>Gunneridae</taxon>
        <taxon>Pentapetalae</taxon>
        <taxon>rosids</taxon>
        <taxon>fabids</taxon>
        <taxon>Fabales</taxon>
        <taxon>Fabaceae</taxon>
        <taxon>Papilionoideae</taxon>
        <taxon>50 kb inversion clade</taxon>
        <taxon>NPAAA clade</taxon>
        <taxon>Hologalegina</taxon>
        <taxon>IRL clade</taxon>
        <taxon>Trifolieae</taxon>
        <taxon>Trifolium</taxon>
    </lineage>
</organism>
<feature type="domain" description="Integrase zinc-binding" evidence="1">
    <location>
        <begin position="20"/>
        <end position="74"/>
    </location>
</feature>
<dbReference type="InterPro" id="IPR036397">
    <property type="entry name" value="RNaseH_sf"/>
</dbReference>
<name>A0A2K3KPK9_TRIPR</name>
<evidence type="ECO:0000313" key="2">
    <source>
        <dbReference type="EMBL" id="PNX68241.1"/>
    </source>
</evidence>
<dbReference type="PANTHER" id="PTHR45835">
    <property type="entry name" value="YALI0A06105P"/>
    <property type="match status" value="1"/>
</dbReference>
<reference evidence="2 3" key="1">
    <citation type="journal article" date="2014" name="Am. J. Bot.">
        <title>Genome assembly and annotation for red clover (Trifolium pratense; Fabaceae).</title>
        <authorList>
            <person name="Istvanek J."/>
            <person name="Jaros M."/>
            <person name="Krenek A."/>
            <person name="Repkova J."/>
        </authorList>
    </citation>
    <scope>NUCLEOTIDE SEQUENCE [LARGE SCALE GENOMIC DNA]</scope>
    <source>
        <strain evidence="3">cv. Tatra</strain>
        <tissue evidence="2">Young leaves</tissue>
    </source>
</reference>
<dbReference type="Gene3D" id="3.30.420.10">
    <property type="entry name" value="Ribonuclease H-like superfamily/Ribonuclease H"/>
    <property type="match status" value="1"/>
</dbReference>
<sequence length="138" mass="16300">VDFDGVLWLNSRLCVPNVGELRRKILEEAHHSSYTIHPGSNKMYQDSREFYWWEWMKRDVADFVSKCLVCQQLKVEHQKPAGLLQPIEIPEWKWEDIVMDFVSGLPRTQKGYDSVWVIIDRLTKFAHFLPVKTTYTAS</sequence>
<dbReference type="EMBL" id="ASHM01104524">
    <property type="protein sequence ID" value="PNX68241.1"/>
    <property type="molecule type" value="Genomic_DNA"/>
</dbReference>
<reference evidence="2 3" key="2">
    <citation type="journal article" date="2017" name="Front. Plant Sci.">
        <title>Gene Classification and Mining of Molecular Markers Useful in Red Clover (Trifolium pratense) Breeding.</title>
        <authorList>
            <person name="Istvanek J."/>
            <person name="Dluhosova J."/>
            <person name="Dluhos P."/>
            <person name="Patkova L."/>
            <person name="Nedelnik J."/>
            <person name="Repkova J."/>
        </authorList>
    </citation>
    <scope>NUCLEOTIDE SEQUENCE [LARGE SCALE GENOMIC DNA]</scope>
    <source>
        <strain evidence="3">cv. Tatra</strain>
        <tissue evidence="2">Young leaves</tissue>
    </source>
</reference>
<evidence type="ECO:0000259" key="1">
    <source>
        <dbReference type="Pfam" id="PF17921"/>
    </source>
</evidence>
<proteinExistence type="predicted"/>
<comment type="caution">
    <text evidence="2">The sequence shown here is derived from an EMBL/GenBank/DDBJ whole genome shotgun (WGS) entry which is preliminary data.</text>
</comment>
<dbReference type="Proteomes" id="UP000236291">
    <property type="component" value="Unassembled WGS sequence"/>
</dbReference>
<dbReference type="Gene3D" id="1.10.340.70">
    <property type="match status" value="1"/>
</dbReference>
<dbReference type="GO" id="GO:0003676">
    <property type="term" value="F:nucleic acid binding"/>
    <property type="evidence" value="ECO:0007669"/>
    <property type="project" value="InterPro"/>
</dbReference>
<dbReference type="Pfam" id="PF17921">
    <property type="entry name" value="Integrase_H2C2"/>
    <property type="match status" value="1"/>
</dbReference>
<dbReference type="PANTHER" id="PTHR45835:SF99">
    <property type="entry name" value="CHROMO DOMAIN-CONTAINING PROTEIN-RELATED"/>
    <property type="match status" value="1"/>
</dbReference>
<dbReference type="InterPro" id="IPR012337">
    <property type="entry name" value="RNaseH-like_sf"/>
</dbReference>
<gene>
    <name evidence="2" type="ORF">L195_g056056</name>
</gene>
<accession>A0A2K3KPK9</accession>